<evidence type="ECO:0000313" key="3">
    <source>
        <dbReference type="Proteomes" id="UP000305539"/>
    </source>
</evidence>
<feature type="compositionally biased region" description="Low complexity" evidence="1">
    <location>
        <begin position="128"/>
        <end position="144"/>
    </location>
</feature>
<gene>
    <name evidence="2" type="ORF">FAZ69_28065</name>
</gene>
<dbReference type="EMBL" id="SWJE01000018">
    <property type="protein sequence ID" value="TKC81478.1"/>
    <property type="molecule type" value="Genomic_DNA"/>
</dbReference>
<dbReference type="InterPro" id="IPR024487">
    <property type="entry name" value="CBP_BcsR"/>
</dbReference>
<evidence type="ECO:0008006" key="4">
    <source>
        <dbReference type="Google" id="ProtNLM"/>
    </source>
</evidence>
<keyword evidence="3" id="KW-1185">Reference proteome</keyword>
<dbReference type="AlphaFoldDB" id="A0A4U1HN31"/>
<feature type="compositionally biased region" description="Basic and acidic residues" evidence="1">
    <location>
        <begin position="244"/>
        <end position="253"/>
    </location>
</feature>
<dbReference type="Proteomes" id="UP000305539">
    <property type="component" value="Unassembled WGS sequence"/>
</dbReference>
<evidence type="ECO:0000256" key="1">
    <source>
        <dbReference type="SAM" id="MobiDB-lite"/>
    </source>
</evidence>
<comment type="caution">
    <text evidence="2">The sequence shown here is derived from an EMBL/GenBank/DDBJ whole genome shotgun (WGS) entry which is preliminary data.</text>
</comment>
<feature type="region of interest" description="Disordered" evidence="1">
    <location>
        <begin position="85"/>
        <end position="176"/>
    </location>
</feature>
<dbReference type="OrthoDB" id="8812063at2"/>
<protein>
    <recommendedName>
        <fullName evidence="4">Cellulose biosynthesis protein BcsR</fullName>
    </recommendedName>
</protein>
<name>A0A4U1HN31_9BURK</name>
<reference evidence="2 3" key="1">
    <citation type="submission" date="2019-04" db="EMBL/GenBank/DDBJ databases">
        <title>Trinickia sp. 7GSK02, isolated from subtropical forest soil.</title>
        <authorList>
            <person name="Gao Z.-H."/>
            <person name="Qiu L.-H."/>
        </authorList>
    </citation>
    <scope>NUCLEOTIDE SEQUENCE [LARGE SCALE GENOMIC DNA]</scope>
    <source>
        <strain evidence="2 3">7GSK02</strain>
    </source>
</reference>
<dbReference type="NCBIfam" id="NF040718">
    <property type="entry name" value="BcsP_of_Ic"/>
    <property type="match status" value="1"/>
</dbReference>
<sequence>MSVSDDIGNLFKKFGGNADAYQEVARDDDSQIARARWPLLATLDVEQHQSVPTVTLRSAATPVQIKAPPPAANTVRPASRLPLFGRAHRHATHPVQTVAAPPRLVGAPRFAPTPEEEEEAAGEERAAEAQQTAPRPAPAAPLTASGSGLAGTFGAKAAGSASPAPSGVAATPPSGGLAAVFGRAAAARPAASAAPAANSILGQLFQSAAPEPATKAGLSTLFRRLEGSRKSEPEPASGNVLGRARFDLPRKPS</sequence>
<accession>A0A4U1HN31</accession>
<dbReference type="RefSeq" id="WP_136898351.1">
    <property type="nucleotide sequence ID" value="NZ_SWJE01000018.1"/>
</dbReference>
<organism evidence="2 3">
    <name type="scientific">Trinickia terrae</name>
    <dbReference type="NCBI Taxonomy" id="2571161"/>
    <lineage>
        <taxon>Bacteria</taxon>
        <taxon>Pseudomonadati</taxon>
        <taxon>Pseudomonadota</taxon>
        <taxon>Betaproteobacteria</taxon>
        <taxon>Burkholderiales</taxon>
        <taxon>Burkholderiaceae</taxon>
        <taxon>Trinickia</taxon>
    </lineage>
</organism>
<feature type="compositionally biased region" description="Low complexity" evidence="1">
    <location>
        <begin position="154"/>
        <end position="176"/>
    </location>
</feature>
<evidence type="ECO:0000313" key="2">
    <source>
        <dbReference type="EMBL" id="TKC81478.1"/>
    </source>
</evidence>
<proteinExistence type="predicted"/>
<dbReference type="Pfam" id="PF10945">
    <property type="entry name" value="CBP_BcsR"/>
    <property type="match status" value="1"/>
</dbReference>
<feature type="region of interest" description="Disordered" evidence="1">
    <location>
        <begin position="226"/>
        <end position="253"/>
    </location>
</feature>